<feature type="compositionally biased region" description="Basic and acidic residues" evidence="1">
    <location>
        <begin position="1"/>
        <end position="11"/>
    </location>
</feature>
<sequence>MSKEDPSDIKSPETIFSLDLPNPQASAAADDLHLPAARAAADDTVCAADKESDRCCELRTPKSELEQSRFSNEICTLETSFPDNPPPYDSLSFGPPILAILSELEEKRKKGRHRSRPQSTDYSTLPSRFGGSRKASGSRHGSCTLEDVQELREYWQPRPPYFRVPSAPPEEEATSTPDVVPKVAYKEKYNKEFKEAKNLSIQELGTLLPTIKEDDVAKKDANFIADDAKKEEKCIYWRPRYLLFLVFIFVAVAIIVVAYISWKTMRGR</sequence>
<dbReference type="RefSeq" id="XP_013399529.1">
    <property type="nucleotide sequence ID" value="XM_013544075.1"/>
</dbReference>
<keyword evidence="2" id="KW-0812">Transmembrane</keyword>
<evidence type="ECO:0000313" key="5">
    <source>
        <dbReference type="RefSeq" id="XP_013399530.1"/>
    </source>
</evidence>
<gene>
    <name evidence="4 5 6 7" type="primary">LOC106165746</name>
</gene>
<dbReference type="RefSeq" id="XP_013399532.1">
    <property type="nucleotide sequence ID" value="XM_013544078.1"/>
</dbReference>
<keyword evidence="2" id="KW-0472">Membrane</keyword>
<keyword evidence="3" id="KW-1185">Reference proteome</keyword>
<dbReference type="GeneID" id="106165746"/>
<dbReference type="RefSeq" id="XP_013399530.1">
    <property type="nucleotide sequence ID" value="XM_013544076.1"/>
</dbReference>
<feature type="region of interest" description="Disordered" evidence="1">
    <location>
        <begin position="103"/>
        <end position="143"/>
    </location>
</feature>
<keyword evidence="2" id="KW-1133">Transmembrane helix</keyword>
<evidence type="ECO:0000256" key="1">
    <source>
        <dbReference type="SAM" id="MobiDB-lite"/>
    </source>
</evidence>
<dbReference type="Proteomes" id="UP000085678">
    <property type="component" value="Unplaced"/>
</dbReference>
<feature type="transmembrane region" description="Helical" evidence="2">
    <location>
        <begin position="241"/>
        <end position="262"/>
    </location>
</feature>
<reference evidence="4 5" key="1">
    <citation type="submission" date="2025-04" db="UniProtKB">
        <authorList>
            <consortium name="RefSeq"/>
        </authorList>
    </citation>
    <scope>IDENTIFICATION</scope>
    <source>
        <tissue evidence="4 5">Gonads</tissue>
    </source>
</reference>
<feature type="region of interest" description="Disordered" evidence="1">
    <location>
        <begin position="1"/>
        <end position="20"/>
    </location>
</feature>
<evidence type="ECO:0000313" key="3">
    <source>
        <dbReference type="Proteomes" id="UP000085678"/>
    </source>
</evidence>
<protein>
    <submittedName>
        <fullName evidence="4 5">Uncharacterized protein LOC106165746</fullName>
    </submittedName>
</protein>
<dbReference type="AlphaFoldDB" id="A0A1S3IMV4"/>
<accession>A0A1S3IMV4</accession>
<evidence type="ECO:0000313" key="6">
    <source>
        <dbReference type="RefSeq" id="XP_013399531.1"/>
    </source>
</evidence>
<feature type="compositionally biased region" description="Polar residues" evidence="1">
    <location>
        <begin position="117"/>
        <end position="126"/>
    </location>
</feature>
<organism evidence="3 7">
    <name type="scientific">Lingula anatina</name>
    <name type="common">Brachiopod</name>
    <name type="synonym">Lingula unguis</name>
    <dbReference type="NCBI Taxonomy" id="7574"/>
    <lineage>
        <taxon>Eukaryota</taxon>
        <taxon>Metazoa</taxon>
        <taxon>Spiralia</taxon>
        <taxon>Lophotrochozoa</taxon>
        <taxon>Brachiopoda</taxon>
        <taxon>Linguliformea</taxon>
        <taxon>Lingulata</taxon>
        <taxon>Lingulida</taxon>
        <taxon>Linguloidea</taxon>
        <taxon>Lingulidae</taxon>
        <taxon>Lingula</taxon>
    </lineage>
</organism>
<evidence type="ECO:0000256" key="2">
    <source>
        <dbReference type="SAM" id="Phobius"/>
    </source>
</evidence>
<proteinExistence type="predicted"/>
<name>A0A1S3IMV4_LINAN</name>
<evidence type="ECO:0000313" key="4">
    <source>
        <dbReference type="RefSeq" id="XP_013399529.1"/>
    </source>
</evidence>
<dbReference type="KEGG" id="lak:106165746"/>
<evidence type="ECO:0000313" key="7">
    <source>
        <dbReference type="RefSeq" id="XP_013399532.1"/>
    </source>
</evidence>
<dbReference type="RefSeq" id="XP_013399531.1">
    <property type="nucleotide sequence ID" value="XM_013544077.1"/>
</dbReference>